<proteinExistence type="predicted"/>
<sequence>MSIQITHSNSCKVPGQSNLPKTCFLKDFKRKHIAFGRLNSDIPSKEDVYSIIVDQIFACNAYLFKGDRNFEDIILGDLINWPKERFQIIRI</sequence>
<reference evidence="1" key="2">
    <citation type="submission" date="2023-04" db="EMBL/GenBank/DDBJ databases">
        <authorList>
            <person name="Bruccoleri R.E."/>
            <person name="Oakeley E.J."/>
            <person name="Faust A.-M."/>
            <person name="Dessus-Babus S."/>
            <person name="Altorfer M."/>
            <person name="Burckhardt D."/>
            <person name="Oertli M."/>
            <person name="Naumann U."/>
            <person name="Petersen F."/>
            <person name="Wong J."/>
        </authorList>
    </citation>
    <scope>NUCLEOTIDE SEQUENCE</scope>
    <source>
        <strain evidence="1">GSM-AAB239-AS_SAM_17_03QT</strain>
        <tissue evidence="1">Leaf</tissue>
    </source>
</reference>
<comment type="caution">
    <text evidence="1">The sequence shown here is derived from an EMBL/GenBank/DDBJ whole genome shotgun (WGS) entry which is preliminary data.</text>
</comment>
<evidence type="ECO:0000313" key="2">
    <source>
        <dbReference type="Proteomes" id="UP001140949"/>
    </source>
</evidence>
<protein>
    <submittedName>
        <fullName evidence="1">Gamma-tubulin complex component 2</fullName>
    </submittedName>
</protein>
<keyword evidence="2" id="KW-1185">Reference proteome</keyword>
<accession>A0AAX6G094</accession>
<name>A0AAX6G094_IRIPA</name>
<dbReference type="Proteomes" id="UP001140949">
    <property type="component" value="Unassembled WGS sequence"/>
</dbReference>
<dbReference type="AlphaFoldDB" id="A0AAX6G094"/>
<reference evidence="1" key="1">
    <citation type="journal article" date="2023" name="GigaByte">
        <title>Genome assembly of the bearded iris, Iris pallida Lam.</title>
        <authorList>
            <person name="Bruccoleri R.E."/>
            <person name="Oakeley E.J."/>
            <person name="Faust A.M.E."/>
            <person name="Altorfer M."/>
            <person name="Dessus-Babus S."/>
            <person name="Burckhardt D."/>
            <person name="Oertli M."/>
            <person name="Naumann U."/>
            <person name="Petersen F."/>
            <person name="Wong J."/>
        </authorList>
    </citation>
    <scope>NUCLEOTIDE SEQUENCE</scope>
    <source>
        <strain evidence="1">GSM-AAB239-AS_SAM_17_03QT</strain>
    </source>
</reference>
<organism evidence="1 2">
    <name type="scientific">Iris pallida</name>
    <name type="common">Sweet iris</name>
    <dbReference type="NCBI Taxonomy" id="29817"/>
    <lineage>
        <taxon>Eukaryota</taxon>
        <taxon>Viridiplantae</taxon>
        <taxon>Streptophyta</taxon>
        <taxon>Embryophyta</taxon>
        <taxon>Tracheophyta</taxon>
        <taxon>Spermatophyta</taxon>
        <taxon>Magnoliopsida</taxon>
        <taxon>Liliopsida</taxon>
        <taxon>Asparagales</taxon>
        <taxon>Iridaceae</taxon>
        <taxon>Iridoideae</taxon>
        <taxon>Irideae</taxon>
        <taxon>Iris</taxon>
    </lineage>
</organism>
<gene>
    <name evidence="1" type="ORF">M6B38_130920</name>
</gene>
<dbReference type="EMBL" id="JANAVB010024800">
    <property type="protein sequence ID" value="KAJ6821887.1"/>
    <property type="molecule type" value="Genomic_DNA"/>
</dbReference>
<evidence type="ECO:0000313" key="1">
    <source>
        <dbReference type="EMBL" id="KAJ6821887.1"/>
    </source>
</evidence>